<evidence type="ECO:0000313" key="7">
    <source>
        <dbReference type="Proteomes" id="UP000800235"/>
    </source>
</evidence>
<dbReference type="GO" id="GO:0008252">
    <property type="term" value="F:nucleotidase activity"/>
    <property type="evidence" value="ECO:0007669"/>
    <property type="project" value="InterPro"/>
</dbReference>
<keyword evidence="7" id="KW-1185">Reference proteome</keyword>
<evidence type="ECO:0000256" key="1">
    <source>
        <dbReference type="ARBA" id="ARBA00011062"/>
    </source>
</evidence>
<keyword evidence="3" id="KW-0378">Hydrolase</keyword>
<feature type="compositionally biased region" description="Basic and acidic residues" evidence="4">
    <location>
        <begin position="353"/>
        <end position="370"/>
    </location>
</feature>
<dbReference type="OrthoDB" id="4018688at2759"/>
<dbReference type="InterPro" id="IPR002828">
    <property type="entry name" value="SurE-like_Pase/nucleotidase"/>
</dbReference>
<dbReference type="PANTHER" id="PTHR30457:SF0">
    <property type="entry name" value="PHOSPHATASE, PUTATIVE (AFU_ORTHOLOGUE AFUA_4G01070)-RELATED"/>
    <property type="match status" value="1"/>
</dbReference>
<name>A0A9P4TZW9_9PEZI</name>
<accession>A0A9P4TZW9</accession>
<dbReference type="Pfam" id="PF01975">
    <property type="entry name" value="SurE"/>
    <property type="match status" value="1"/>
</dbReference>
<proteinExistence type="inferred from homology"/>
<comment type="similarity">
    <text evidence="1">Belongs to the SurE nucleotidase family.</text>
</comment>
<dbReference type="Proteomes" id="UP000800235">
    <property type="component" value="Unassembled WGS sequence"/>
</dbReference>
<feature type="domain" description="Survival protein SurE-like phosphatase/nucleotidase" evidence="5">
    <location>
        <begin position="131"/>
        <end position="217"/>
    </location>
</feature>
<dbReference type="PANTHER" id="PTHR30457">
    <property type="entry name" value="5'-NUCLEOTIDASE SURE"/>
    <property type="match status" value="1"/>
</dbReference>
<reference evidence="6" key="1">
    <citation type="journal article" date="2020" name="Stud. Mycol.">
        <title>101 Dothideomycetes genomes: a test case for predicting lifestyles and emergence of pathogens.</title>
        <authorList>
            <person name="Haridas S."/>
            <person name="Albert R."/>
            <person name="Binder M."/>
            <person name="Bloem J."/>
            <person name="Labutti K."/>
            <person name="Salamov A."/>
            <person name="Andreopoulos B."/>
            <person name="Baker S."/>
            <person name="Barry K."/>
            <person name="Bills G."/>
            <person name="Bluhm B."/>
            <person name="Cannon C."/>
            <person name="Castanera R."/>
            <person name="Culley D."/>
            <person name="Daum C."/>
            <person name="Ezra D."/>
            <person name="Gonzalez J."/>
            <person name="Henrissat B."/>
            <person name="Kuo A."/>
            <person name="Liang C."/>
            <person name="Lipzen A."/>
            <person name="Lutzoni F."/>
            <person name="Magnuson J."/>
            <person name="Mondo S."/>
            <person name="Nolan M."/>
            <person name="Ohm R."/>
            <person name="Pangilinan J."/>
            <person name="Park H.-J."/>
            <person name="Ramirez L."/>
            <person name="Alfaro M."/>
            <person name="Sun H."/>
            <person name="Tritt A."/>
            <person name="Yoshinaga Y."/>
            <person name="Zwiers L.-H."/>
            <person name="Turgeon B."/>
            <person name="Goodwin S."/>
            <person name="Spatafora J."/>
            <person name="Crous P."/>
            <person name="Grigoriev I."/>
        </authorList>
    </citation>
    <scope>NUCLEOTIDE SEQUENCE</scope>
    <source>
        <strain evidence="6">CBS 130266</strain>
    </source>
</reference>
<feature type="region of interest" description="Disordered" evidence="4">
    <location>
        <begin position="349"/>
        <end position="370"/>
    </location>
</feature>
<dbReference type="EMBL" id="MU007032">
    <property type="protein sequence ID" value="KAF2431363.1"/>
    <property type="molecule type" value="Genomic_DNA"/>
</dbReference>
<dbReference type="InterPro" id="IPR030048">
    <property type="entry name" value="SurE"/>
</dbReference>
<comment type="caution">
    <text evidence="6">The sequence shown here is derived from an EMBL/GenBank/DDBJ whole genome shotgun (WGS) entry which is preliminary data.</text>
</comment>
<evidence type="ECO:0000256" key="4">
    <source>
        <dbReference type="SAM" id="MobiDB-lite"/>
    </source>
</evidence>
<dbReference type="GO" id="GO:0046872">
    <property type="term" value="F:metal ion binding"/>
    <property type="evidence" value="ECO:0007669"/>
    <property type="project" value="UniProtKB-KW"/>
</dbReference>
<gene>
    <name evidence="6" type="ORF">EJ08DRAFT_659964</name>
</gene>
<organism evidence="6 7">
    <name type="scientific">Tothia fuscella</name>
    <dbReference type="NCBI Taxonomy" id="1048955"/>
    <lineage>
        <taxon>Eukaryota</taxon>
        <taxon>Fungi</taxon>
        <taxon>Dikarya</taxon>
        <taxon>Ascomycota</taxon>
        <taxon>Pezizomycotina</taxon>
        <taxon>Dothideomycetes</taxon>
        <taxon>Pleosporomycetidae</taxon>
        <taxon>Venturiales</taxon>
        <taxon>Cylindrosympodiaceae</taxon>
        <taxon>Tothia</taxon>
    </lineage>
</organism>
<dbReference type="SUPFAM" id="SSF64167">
    <property type="entry name" value="SurE-like"/>
    <property type="match status" value="1"/>
</dbReference>
<sequence length="370" mass="40157">MYAYEEYMGIHFYSHKYWIEMELFVKDIFRESLRPKFCWVQVALSLNIILNNDDGFSSIQIRELYQALNAAGHNGSGGHLFEHMHMSNANGDLQSMDCGSIERLVWQGGNSSFTRHANVSKALDYSTVPKGAPTFGHDPTDTRIWYYDGSPASCTFFALGYVGPNFFADAAPDLFVNGPRFGTNIGPFMFTLLGTIGATTSAVGHGIPAIAVSAAGCGPSRGFRNILKSTRSGYPDPATLIANLTTILVGELVKNTQVGSRVLPSGYGVTVTSPVISSLTDDSCLYPTFIRPRLTGHAPTSKAVYDAKTGLFRTADIVLPDGAASVSMFVIDYDAPDNDETRDVYSKMAVPDTGKDSAHAAEERVSQNRP</sequence>
<evidence type="ECO:0000256" key="2">
    <source>
        <dbReference type="ARBA" id="ARBA00022723"/>
    </source>
</evidence>
<evidence type="ECO:0000313" key="6">
    <source>
        <dbReference type="EMBL" id="KAF2431363.1"/>
    </source>
</evidence>
<dbReference type="InterPro" id="IPR036523">
    <property type="entry name" value="SurE-like_sf"/>
</dbReference>
<dbReference type="Gene3D" id="3.40.1210.10">
    <property type="entry name" value="Survival protein SurE-like phosphatase/nucleotidase"/>
    <property type="match status" value="1"/>
</dbReference>
<protein>
    <submittedName>
        <fullName evidence="6">Sure-like protein</fullName>
    </submittedName>
</protein>
<keyword evidence="2" id="KW-0479">Metal-binding</keyword>
<dbReference type="AlphaFoldDB" id="A0A9P4TZW9"/>
<evidence type="ECO:0000259" key="5">
    <source>
        <dbReference type="Pfam" id="PF01975"/>
    </source>
</evidence>
<evidence type="ECO:0000256" key="3">
    <source>
        <dbReference type="ARBA" id="ARBA00022801"/>
    </source>
</evidence>